<dbReference type="InterPro" id="IPR015889">
    <property type="entry name" value="Intradiol_dOase_core"/>
</dbReference>
<dbReference type="GO" id="GO:0008199">
    <property type="term" value="F:ferric iron binding"/>
    <property type="evidence" value="ECO:0007669"/>
    <property type="project" value="InterPro"/>
</dbReference>
<evidence type="ECO:0000313" key="3">
    <source>
        <dbReference type="EMBL" id="OOQ82041.1"/>
    </source>
</evidence>
<gene>
    <name evidence="3" type="ORF">PEBR_40500</name>
</gene>
<dbReference type="SUPFAM" id="SSF49482">
    <property type="entry name" value="Aromatic compound dioxygenase"/>
    <property type="match status" value="1"/>
</dbReference>
<keyword evidence="3" id="KW-0560">Oxidoreductase</keyword>
<dbReference type="AlphaFoldDB" id="A0A1S9R9E4"/>
<name>A0A1S9R9E4_PENBI</name>
<organism evidence="3 4">
    <name type="scientific">Penicillium brasilianum</name>
    <dbReference type="NCBI Taxonomy" id="104259"/>
    <lineage>
        <taxon>Eukaryota</taxon>
        <taxon>Fungi</taxon>
        <taxon>Dikarya</taxon>
        <taxon>Ascomycota</taxon>
        <taxon>Pezizomycotina</taxon>
        <taxon>Eurotiomycetes</taxon>
        <taxon>Eurotiomycetidae</taxon>
        <taxon>Eurotiales</taxon>
        <taxon>Aspergillaceae</taxon>
        <taxon>Penicillium</taxon>
    </lineage>
</organism>
<feature type="compositionally biased region" description="Gly residues" evidence="1">
    <location>
        <begin position="359"/>
        <end position="370"/>
    </location>
</feature>
<evidence type="ECO:0000313" key="4">
    <source>
        <dbReference type="Proteomes" id="UP000190744"/>
    </source>
</evidence>
<sequence>MVHLASAVTAGLLGLASIVAAHPGHDHTAEAAERRHFMRNAPIQSRSLSQCASKLKARGLEAKNVARRQNAVKQIRRRRGLSNDAQFLKARDLDTLLNTSHASNLTGVTPSTDASVLFGSEATCILAPDVTQGPYYVSGELIRENIVEDQKGVALYMDIQLIDTNTCEPLPDVYMDLWHCNATGVYSGVVASGNGDSSDATNLDATFLRGIQPSNAEGVVQFESIFPGYYTGRTVHIHVLTHPANETTVLQNNTISGLYSSKTSHVGQLFFDQDLITKVNEVSPYSANTQTLTTNADDSILSEEAETIDPFMEYVLLGDDLSDGIFAWISVGVDSTEDTSVNAAAYYTEQGGVENESSGMGGGSGGGGSPPGASSSGPSGSRPTSA</sequence>
<evidence type="ECO:0000256" key="2">
    <source>
        <dbReference type="SAM" id="SignalP"/>
    </source>
</evidence>
<feature type="region of interest" description="Disordered" evidence="1">
    <location>
        <begin position="350"/>
        <end position="386"/>
    </location>
</feature>
<feature type="compositionally biased region" description="Low complexity" evidence="1">
    <location>
        <begin position="371"/>
        <end position="386"/>
    </location>
</feature>
<protein>
    <submittedName>
        <fullName evidence="3">Extracellular dioxygenase</fullName>
    </submittedName>
</protein>
<keyword evidence="2" id="KW-0732">Signal</keyword>
<feature type="chain" id="PRO_5011983922" evidence="2">
    <location>
        <begin position="22"/>
        <end position="386"/>
    </location>
</feature>
<dbReference type="PANTHER" id="PTHR34315:SF1">
    <property type="entry name" value="INTRADIOL RING-CLEAVAGE DIOXYGENASES DOMAIN-CONTAINING PROTEIN-RELATED"/>
    <property type="match status" value="1"/>
</dbReference>
<dbReference type="Proteomes" id="UP000190744">
    <property type="component" value="Unassembled WGS sequence"/>
</dbReference>
<accession>A0A1S9R9E4</accession>
<proteinExistence type="predicted"/>
<dbReference type="PANTHER" id="PTHR34315">
    <property type="match status" value="1"/>
</dbReference>
<dbReference type="EMBL" id="LJBN01000228">
    <property type="protein sequence ID" value="OOQ82041.1"/>
    <property type="molecule type" value="Genomic_DNA"/>
</dbReference>
<feature type="signal peptide" evidence="2">
    <location>
        <begin position="1"/>
        <end position="21"/>
    </location>
</feature>
<comment type="caution">
    <text evidence="3">The sequence shown here is derived from an EMBL/GenBank/DDBJ whole genome shotgun (WGS) entry which is preliminary data.</text>
</comment>
<dbReference type="Gene3D" id="2.60.130.10">
    <property type="entry name" value="Aromatic compound dioxygenase"/>
    <property type="match status" value="1"/>
</dbReference>
<dbReference type="GO" id="GO:0016702">
    <property type="term" value="F:oxidoreductase activity, acting on single donors with incorporation of molecular oxygen, incorporation of two atoms of oxygen"/>
    <property type="evidence" value="ECO:0007669"/>
    <property type="project" value="InterPro"/>
</dbReference>
<evidence type="ECO:0000256" key="1">
    <source>
        <dbReference type="SAM" id="MobiDB-lite"/>
    </source>
</evidence>
<dbReference type="CDD" id="cd03457">
    <property type="entry name" value="intradiol_dioxygenase_like"/>
    <property type="match status" value="1"/>
</dbReference>
<reference evidence="4" key="1">
    <citation type="submission" date="2015-09" db="EMBL/GenBank/DDBJ databases">
        <authorList>
            <person name="Fill T.P."/>
            <person name="Baretta J.F."/>
            <person name="de Almeida L.G."/>
            <person name="Rocha M."/>
            <person name="de Souza D.H."/>
            <person name="Malavazi I."/>
            <person name="Cerdeira L.T."/>
            <person name="Hong H."/>
            <person name="Samborskyy M."/>
            <person name="de Vasconcelos A.T."/>
            <person name="Leadlay P."/>
            <person name="Rodrigues-Filho E."/>
        </authorList>
    </citation>
    <scope>NUCLEOTIDE SEQUENCE [LARGE SCALE GENOMIC DNA]</scope>
    <source>
        <strain evidence="4">LaBioMMi 136</strain>
    </source>
</reference>
<keyword evidence="3" id="KW-0223">Dioxygenase</keyword>